<dbReference type="AlphaFoldDB" id="A0A1D7UU46"/>
<dbReference type="EMBL" id="CP015217">
    <property type="protein sequence ID" value="AOP33071.1"/>
    <property type="molecule type" value="Genomic_DNA"/>
</dbReference>
<accession>A0A1D7UU46</accession>
<reference evidence="2 3" key="1">
    <citation type="submission" date="2016-04" db="EMBL/GenBank/DDBJ databases">
        <title>Complete genome seqeunce of Leptospira alstonii serovar Room22.</title>
        <authorList>
            <person name="Nally J.E."/>
            <person name="Bayles D.O."/>
            <person name="Hurley D."/>
            <person name="Fanning S."/>
            <person name="McMahon B.J."/>
            <person name="Arent Z."/>
        </authorList>
    </citation>
    <scope>NUCLEOTIDE SEQUENCE [LARGE SCALE GENOMIC DNA]</scope>
    <source>
        <strain evidence="2 3">GWTS #1</strain>
    </source>
</reference>
<protein>
    <submittedName>
        <fullName evidence="2">Uncharacterized protein</fullName>
    </submittedName>
</protein>
<dbReference type="Proteomes" id="UP000094197">
    <property type="component" value="Chromosome 1"/>
</dbReference>
<evidence type="ECO:0000313" key="2">
    <source>
        <dbReference type="EMBL" id="AOP33071.1"/>
    </source>
</evidence>
<keyword evidence="1" id="KW-0472">Membrane</keyword>
<evidence type="ECO:0000313" key="3">
    <source>
        <dbReference type="Proteomes" id="UP000094197"/>
    </source>
</evidence>
<proteinExistence type="predicted"/>
<dbReference type="KEGG" id="laj:A0128_03875"/>
<keyword evidence="1" id="KW-1133">Transmembrane helix</keyword>
<feature type="transmembrane region" description="Helical" evidence="1">
    <location>
        <begin position="20"/>
        <end position="40"/>
    </location>
</feature>
<gene>
    <name evidence="2" type="ORF">A0128_03875</name>
</gene>
<keyword evidence="3" id="KW-1185">Reference proteome</keyword>
<name>A0A1D7UU46_9LEPT</name>
<sequence length="63" mass="7541">MKNGCWSKKENRKTHRILQLLSLITSLFISKMEFIFTMTFPEEAIIKKSLPSLEFIEFYLRNV</sequence>
<keyword evidence="1" id="KW-0812">Transmembrane</keyword>
<evidence type="ECO:0000256" key="1">
    <source>
        <dbReference type="SAM" id="Phobius"/>
    </source>
</evidence>
<organism evidence="2 3">
    <name type="scientific">Leptospira tipperaryensis</name>
    <dbReference type="NCBI Taxonomy" id="2564040"/>
    <lineage>
        <taxon>Bacteria</taxon>
        <taxon>Pseudomonadati</taxon>
        <taxon>Spirochaetota</taxon>
        <taxon>Spirochaetia</taxon>
        <taxon>Leptospirales</taxon>
        <taxon>Leptospiraceae</taxon>
        <taxon>Leptospira</taxon>
    </lineage>
</organism>